<feature type="transmembrane region" description="Helical" evidence="1">
    <location>
        <begin position="402"/>
        <end position="425"/>
    </location>
</feature>
<dbReference type="EMBL" id="CP020771">
    <property type="protein sequence ID" value="ARI82532.1"/>
    <property type="molecule type" value="Genomic_DNA"/>
</dbReference>
<dbReference type="Proteomes" id="UP000192439">
    <property type="component" value="Chromosome"/>
</dbReference>
<keyword evidence="1" id="KW-1133">Transmembrane helix</keyword>
<gene>
    <name evidence="2" type="ORF">BH695_3253</name>
</gene>
<reference evidence="2 3" key="1">
    <citation type="journal article" date="2018" name="Harmful Algae">
        <title>The highly heterogeneous methylated genomes and diverse restriction-modification systems of bloom-forming Microcystis.</title>
        <authorList>
            <person name="Zhao L."/>
            <person name="Song Y."/>
            <person name="Li L."/>
            <person name="Gan N."/>
            <person name="Brand J.J."/>
            <person name="Song L."/>
        </authorList>
    </citation>
    <scope>NUCLEOTIDE SEQUENCE [LARGE SCALE GENOMIC DNA]</scope>
    <source>
        <strain evidence="2 3">PCC 7806SL</strain>
    </source>
</reference>
<name>A0AB33C1V3_MICA7</name>
<protein>
    <submittedName>
        <fullName evidence="2">Uncharacterized protein</fullName>
    </submittedName>
</protein>
<proteinExistence type="predicted"/>
<organism evidence="2 3">
    <name type="scientific">Microcystis aeruginosa PCC 7806SL</name>
    <dbReference type="NCBI Taxonomy" id="1903187"/>
    <lineage>
        <taxon>Bacteria</taxon>
        <taxon>Bacillati</taxon>
        <taxon>Cyanobacteriota</taxon>
        <taxon>Cyanophyceae</taxon>
        <taxon>Oscillatoriophycideae</taxon>
        <taxon>Chroococcales</taxon>
        <taxon>Microcystaceae</taxon>
        <taxon>Microcystis</taxon>
    </lineage>
</organism>
<dbReference type="AlphaFoldDB" id="A0AB33C1V3"/>
<sequence>MWLESRRDKKFSARQITITKTPLLRGLLNHFSSTGGMMTKTTFAFPEDDSNNKIPPPFPYKSWDDFLEDHRSNPHKLIDEIKQNHPDLVEKAKNGNLSPETIGFWQKVLNSELVRVNPRDLHGDVMVTDAIEKESKSTAVMQTISNVWNTVGVVPIAHAGVGGGVSGVISAVIVLWASQLAGNSTSTAASNANPASRKWANAALVGNIALNLGLTGISGVGFEILMNSDKLSKIYADKVVEEHLYATPHRNIAEGERVLEQAKDAHKICDTKTAEYQAERGKSDKLYDPKTSSLHEQLHGPHGVPSSYFDKIRPADLPYCRKPKRLEDEGKKLREQGQKELHMVQSTVEQSGGSLEYLKKEKRGLYSQHFTENGRIAAGQEAVSTSMRNFSSKLLNGEWDKLALALMLAGLSVIFSGLSVLMTVWHRNKPSIALTFDPTAKQAFDELIHAVAEGLNNQEPPALDDDKP</sequence>
<accession>A0AB33C1V3</accession>
<keyword evidence="1" id="KW-0812">Transmembrane</keyword>
<evidence type="ECO:0000313" key="2">
    <source>
        <dbReference type="EMBL" id="ARI82532.1"/>
    </source>
</evidence>
<keyword evidence="1" id="KW-0472">Membrane</keyword>
<evidence type="ECO:0000313" key="3">
    <source>
        <dbReference type="Proteomes" id="UP000192439"/>
    </source>
</evidence>
<keyword evidence="3" id="KW-1185">Reference proteome</keyword>
<evidence type="ECO:0000256" key="1">
    <source>
        <dbReference type="SAM" id="Phobius"/>
    </source>
</evidence>